<comment type="caution">
    <text evidence="2">The sequence shown here is derived from an EMBL/GenBank/DDBJ whole genome shotgun (WGS) entry which is preliminary data.</text>
</comment>
<feature type="domain" description="Aminoglycoside phosphotransferase" evidence="1">
    <location>
        <begin position="19"/>
        <end position="216"/>
    </location>
</feature>
<dbReference type="InterPro" id="IPR002575">
    <property type="entry name" value="Aminoglycoside_PTrfase"/>
</dbReference>
<keyword evidence="3" id="KW-1185">Reference proteome</keyword>
<dbReference type="InterPro" id="IPR011009">
    <property type="entry name" value="Kinase-like_dom_sf"/>
</dbReference>
<evidence type="ECO:0000313" key="2">
    <source>
        <dbReference type="EMBL" id="MFD1677680.1"/>
    </source>
</evidence>
<reference evidence="3" key="1">
    <citation type="journal article" date="2019" name="Int. J. Syst. Evol. Microbiol.">
        <title>The Global Catalogue of Microorganisms (GCM) 10K type strain sequencing project: providing services to taxonomists for standard genome sequencing and annotation.</title>
        <authorList>
            <consortium name="The Broad Institute Genomics Platform"/>
            <consortium name="The Broad Institute Genome Sequencing Center for Infectious Disease"/>
            <person name="Wu L."/>
            <person name="Ma J."/>
        </authorList>
    </citation>
    <scope>NUCLEOTIDE SEQUENCE [LARGE SCALE GENOMIC DNA]</scope>
    <source>
        <strain evidence="3">CGMCC 1.12286</strain>
    </source>
</reference>
<dbReference type="RefSeq" id="WP_377945594.1">
    <property type="nucleotide sequence ID" value="NZ_JBHUCX010000099.1"/>
</dbReference>
<dbReference type="Pfam" id="PF01636">
    <property type="entry name" value="APH"/>
    <property type="match status" value="1"/>
</dbReference>
<organism evidence="2 3">
    <name type="scientific">Alicyclobacillus fodiniaquatilis</name>
    <dbReference type="NCBI Taxonomy" id="1661150"/>
    <lineage>
        <taxon>Bacteria</taxon>
        <taxon>Bacillati</taxon>
        <taxon>Bacillota</taxon>
        <taxon>Bacilli</taxon>
        <taxon>Bacillales</taxon>
        <taxon>Alicyclobacillaceae</taxon>
        <taxon>Alicyclobacillus</taxon>
    </lineage>
</organism>
<dbReference type="SUPFAM" id="SSF56112">
    <property type="entry name" value="Protein kinase-like (PK-like)"/>
    <property type="match status" value="1"/>
</dbReference>
<dbReference type="EMBL" id="JBHUCX010000099">
    <property type="protein sequence ID" value="MFD1677680.1"/>
    <property type="molecule type" value="Genomic_DNA"/>
</dbReference>
<dbReference type="Gene3D" id="3.90.1200.10">
    <property type="match status" value="1"/>
</dbReference>
<name>A0ABW4JRC1_9BACL</name>
<protein>
    <submittedName>
        <fullName evidence="2">Phosphotransferase family protein</fullName>
    </submittedName>
</protein>
<evidence type="ECO:0000259" key="1">
    <source>
        <dbReference type="Pfam" id="PF01636"/>
    </source>
</evidence>
<accession>A0ABW4JRC1</accession>
<gene>
    <name evidence="2" type="ORF">ACFSB2_23750</name>
</gene>
<sequence length="285" mass="32199">MENLGLQNVTPIVLGDAGNLIVRLTPYPIVARVAKRFDDDDPDFWREKWAYEVKVSQHLADRGVPVVQCSNLVPTGPHKVADTWMTLWEYIEPVSLPKLSGKQAINTITALVKGMSDFRDLLLPLEAWRNANQAAEYLYSTKHDDSISRLLSAYELVNERIHREPLYPAHGDAHRGNLISSSTGWRWIDFEDVSLMPKFWDYASFIGNFVLFHGLRHPVVESVLQSIAAPDQPSFQFALEARVIMAPMTNLALALHGHGDLDFAKEQLHRAVDFLITLNSGSLWD</sequence>
<evidence type="ECO:0000313" key="3">
    <source>
        <dbReference type="Proteomes" id="UP001597079"/>
    </source>
</evidence>
<dbReference type="Proteomes" id="UP001597079">
    <property type="component" value="Unassembled WGS sequence"/>
</dbReference>
<proteinExistence type="predicted"/>